<name>A0A2G1DGV6_9BACT</name>
<dbReference type="EMBL" id="CP032098">
    <property type="protein sequence ID" value="AXX92276.1"/>
    <property type="molecule type" value="Genomic_DNA"/>
</dbReference>
<evidence type="ECO:0000313" key="5">
    <source>
        <dbReference type="EMBL" id="AXX92276.1"/>
    </source>
</evidence>
<evidence type="ECO:0000313" key="7">
    <source>
        <dbReference type="Proteomes" id="UP000221222"/>
    </source>
</evidence>
<evidence type="ECO:0000256" key="3">
    <source>
        <dbReference type="ARBA" id="ARBA00023163"/>
    </source>
</evidence>
<keyword evidence="2" id="KW-0238">DNA-binding</keyword>
<gene>
    <name evidence="5" type="ORF">AMOL_1300</name>
    <name evidence="6" type="ORF">CPU12_09090</name>
</gene>
<dbReference type="PRINTS" id="PR00032">
    <property type="entry name" value="HTHARAC"/>
</dbReference>
<evidence type="ECO:0000313" key="6">
    <source>
        <dbReference type="EMBL" id="PHO17739.1"/>
    </source>
</evidence>
<accession>A0A2G1DGV6</accession>
<dbReference type="SMART" id="SM00342">
    <property type="entry name" value="HTH_ARAC"/>
    <property type="match status" value="1"/>
</dbReference>
<keyword evidence="1" id="KW-0805">Transcription regulation</keyword>
<reference evidence="5 8" key="2">
    <citation type="submission" date="2018-08" db="EMBL/GenBank/DDBJ databases">
        <title>Complete genome of the Arcobacter molluscorum type strain LMG 25693.</title>
        <authorList>
            <person name="Miller W.G."/>
            <person name="Yee E."/>
            <person name="Bono J.L."/>
        </authorList>
    </citation>
    <scope>NUCLEOTIDE SEQUENCE [LARGE SCALE GENOMIC DNA]</scope>
    <source>
        <strain evidence="5 8">CECT 7696</strain>
    </source>
</reference>
<keyword evidence="3" id="KW-0804">Transcription</keyword>
<dbReference type="Proteomes" id="UP000262712">
    <property type="component" value="Chromosome"/>
</dbReference>
<dbReference type="GO" id="GO:0003700">
    <property type="term" value="F:DNA-binding transcription factor activity"/>
    <property type="evidence" value="ECO:0007669"/>
    <property type="project" value="InterPro"/>
</dbReference>
<dbReference type="KEGG" id="amol:AMOL_1300"/>
<dbReference type="PROSITE" id="PS01124">
    <property type="entry name" value="HTH_ARAC_FAMILY_2"/>
    <property type="match status" value="1"/>
</dbReference>
<organism evidence="6 7">
    <name type="scientific">Malaciobacter molluscorum LMG 25693</name>
    <dbReference type="NCBI Taxonomy" id="870501"/>
    <lineage>
        <taxon>Bacteria</taxon>
        <taxon>Pseudomonadati</taxon>
        <taxon>Campylobacterota</taxon>
        <taxon>Epsilonproteobacteria</taxon>
        <taxon>Campylobacterales</taxon>
        <taxon>Arcobacteraceae</taxon>
        <taxon>Malaciobacter</taxon>
    </lineage>
</organism>
<evidence type="ECO:0000313" key="8">
    <source>
        <dbReference type="Proteomes" id="UP000262712"/>
    </source>
</evidence>
<dbReference type="Pfam" id="PF12833">
    <property type="entry name" value="HTH_18"/>
    <property type="match status" value="1"/>
</dbReference>
<protein>
    <submittedName>
        <fullName evidence="6">AraC family transcriptional regulator</fullName>
    </submittedName>
    <submittedName>
        <fullName evidence="5">Transcriptional regulator, AraC family</fullName>
    </submittedName>
</protein>
<dbReference type="InterPro" id="IPR009057">
    <property type="entry name" value="Homeodomain-like_sf"/>
</dbReference>
<sequence length="298" mass="35217">MNNNIENIEDFYKHKFNSLPLTFANELGHFNVFKRGPSKIKSIKFGRRDFFKISLLKGKIKINYLEKSIISDKYVLLISDPLVPYSWETLEDSLGGAYCIFSKDFFFDFVDIRKYPLFKLDAKKAFLLNEQNVIDIENIYEKMFKEIESIYIYKYDVLRNLVLELIHYVMKLDLNSLIHKDIDTNITITTKFNEILQRQFPIESPYQRVELKTPSDFSNVLNIHTNHLNKTLKTTTGRTTSELIATRFAQEATALLKHTSWTISDIAYALKFEETSHFINFFKKHFNQTPKKFRDLIK</sequence>
<keyword evidence="7" id="KW-1185">Reference proteome</keyword>
<dbReference type="InterPro" id="IPR018060">
    <property type="entry name" value="HTH_AraC"/>
</dbReference>
<dbReference type="Proteomes" id="UP000221222">
    <property type="component" value="Unassembled WGS sequence"/>
</dbReference>
<evidence type="ECO:0000256" key="2">
    <source>
        <dbReference type="ARBA" id="ARBA00023125"/>
    </source>
</evidence>
<dbReference type="AlphaFoldDB" id="A0A2G1DGV6"/>
<proteinExistence type="predicted"/>
<dbReference type="InterPro" id="IPR020449">
    <property type="entry name" value="Tscrpt_reg_AraC-type_HTH"/>
</dbReference>
<dbReference type="PANTHER" id="PTHR43280">
    <property type="entry name" value="ARAC-FAMILY TRANSCRIPTIONAL REGULATOR"/>
    <property type="match status" value="1"/>
</dbReference>
<dbReference type="SUPFAM" id="SSF46689">
    <property type="entry name" value="Homeodomain-like"/>
    <property type="match status" value="1"/>
</dbReference>
<evidence type="ECO:0000259" key="4">
    <source>
        <dbReference type="PROSITE" id="PS01124"/>
    </source>
</evidence>
<dbReference type="PANTHER" id="PTHR43280:SF32">
    <property type="entry name" value="TRANSCRIPTIONAL REGULATORY PROTEIN"/>
    <property type="match status" value="1"/>
</dbReference>
<dbReference type="EMBL" id="NXFY01000013">
    <property type="protein sequence ID" value="PHO17739.1"/>
    <property type="molecule type" value="Genomic_DNA"/>
</dbReference>
<dbReference type="RefSeq" id="WP_099342797.1">
    <property type="nucleotide sequence ID" value="NZ_CP032098.1"/>
</dbReference>
<dbReference type="Gene3D" id="1.10.10.60">
    <property type="entry name" value="Homeodomain-like"/>
    <property type="match status" value="1"/>
</dbReference>
<reference evidence="6 7" key="1">
    <citation type="submission" date="2017-09" db="EMBL/GenBank/DDBJ databases">
        <title>Arcobacter canalis sp. nov., a new species isolated from a water canal contaminated with urban sewage.</title>
        <authorList>
            <person name="Perez-Cataluna A."/>
            <person name="Salas-Masso N."/>
            <person name="Figueras M.J."/>
        </authorList>
    </citation>
    <scope>NUCLEOTIDE SEQUENCE [LARGE SCALE GENOMIC DNA]</scope>
    <source>
        <strain evidence="6 7">F98-3</strain>
    </source>
</reference>
<feature type="domain" description="HTH araC/xylS-type" evidence="4">
    <location>
        <begin position="202"/>
        <end position="296"/>
    </location>
</feature>
<evidence type="ECO:0000256" key="1">
    <source>
        <dbReference type="ARBA" id="ARBA00023015"/>
    </source>
</evidence>
<dbReference type="GO" id="GO:0043565">
    <property type="term" value="F:sequence-specific DNA binding"/>
    <property type="evidence" value="ECO:0007669"/>
    <property type="project" value="InterPro"/>
</dbReference>